<dbReference type="Gene3D" id="3.40.50.1000">
    <property type="entry name" value="HAD superfamily/HAD-like"/>
    <property type="match status" value="1"/>
</dbReference>
<accession>A0A0F3GVL9</accession>
<dbReference type="Pfam" id="PF01380">
    <property type="entry name" value="SIS"/>
    <property type="match status" value="1"/>
</dbReference>
<dbReference type="SUPFAM" id="SSF53697">
    <property type="entry name" value="SIS domain"/>
    <property type="match status" value="1"/>
</dbReference>
<dbReference type="GO" id="GO:0016787">
    <property type="term" value="F:hydrolase activity"/>
    <property type="evidence" value="ECO:0007669"/>
    <property type="project" value="UniProtKB-KW"/>
</dbReference>
<name>A0A0F3GVL9_9BACT</name>
<dbReference type="Pfam" id="PF08282">
    <property type="entry name" value="Hydrolase_3"/>
    <property type="match status" value="1"/>
</dbReference>
<dbReference type="InterPro" id="IPR001347">
    <property type="entry name" value="SIS_dom"/>
</dbReference>
<comment type="caution">
    <text evidence="2">The sequence shown here is derived from an EMBL/GenBank/DDBJ whole genome shotgun (WGS) entry which is preliminary data.</text>
</comment>
<keyword evidence="3" id="KW-1185">Reference proteome</keyword>
<gene>
    <name evidence="2" type="ORF">MBAV_003077</name>
</gene>
<feature type="non-terminal residue" evidence="2">
    <location>
        <position position="427"/>
    </location>
</feature>
<evidence type="ECO:0000313" key="3">
    <source>
        <dbReference type="Proteomes" id="UP000033423"/>
    </source>
</evidence>
<dbReference type="InterPro" id="IPR023214">
    <property type="entry name" value="HAD_sf"/>
</dbReference>
<organism evidence="2 3">
    <name type="scientific">Candidatus Magnetobacterium bavaricum</name>
    <dbReference type="NCBI Taxonomy" id="29290"/>
    <lineage>
        <taxon>Bacteria</taxon>
        <taxon>Pseudomonadati</taxon>
        <taxon>Nitrospirota</taxon>
        <taxon>Thermodesulfovibrionia</taxon>
        <taxon>Thermodesulfovibrionales</taxon>
        <taxon>Candidatus Magnetobacteriaceae</taxon>
        <taxon>Candidatus Magnetobacterium</taxon>
    </lineage>
</organism>
<dbReference type="SUPFAM" id="SSF56784">
    <property type="entry name" value="HAD-like"/>
    <property type="match status" value="1"/>
</dbReference>
<dbReference type="PROSITE" id="PS51464">
    <property type="entry name" value="SIS"/>
    <property type="match status" value="1"/>
</dbReference>
<dbReference type="GO" id="GO:0097367">
    <property type="term" value="F:carbohydrate derivative binding"/>
    <property type="evidence" value="ECO:0007669"/>
    <property type="project" value="InterPro"/>
</dbReference>
<dbReference type="GO" id="GO:1901135">
    <property type="term" value="P:carbohydrate derivative metabolic process"/>
    <property type="evidence" value="ECO:0007669"/>
    <property type="project" value="InterPro"/>
</dbReference>
<evidence type="ECO:0000259" key="1">
    <source>
        <dbReference type="PROSITE" id="PS51464"/>
    </source>
</evidence>
<sequence length="427" mass="47614">MPKRSYFDEVTELDTTWNDVLTSGFDSAPDVKWLQGPVFCVGSGGSLALAKMWQFLHEHYNLGIAKAMTPYEFAHTNVSPDLVVIFSAGGKNHDILDVFRDAKEKNCKILIFTTTKDSPLTRLAITAPDNTYVVCPTVNTPKDGFLAVNSLIATSCQIAQIEHRLFGSTLDLIKSPVASAIQDHKNGYVHSSKVTFQIIASEWGYPAGLDFEARLAESGTGNCFLTDPRNFGHGRFLWLEKNKTTTTVVLFYTPLSRSFIKRFNNLLPGDVPRLLIESPYENVLGAIYCIVRSILLMRDIAEIQKVDPGKPDVPDWGRELHSIKFKRIKKKSAPVTYPAITQPFGSVVMDMDGTIVNTKDRFKPIRDEIVSEIERLLSEGIRIGIATGRGDSALELLRKQLNEKFHDVIIVGLYNGTVLMNLSDDLK</sequence>
<reference evidence="2 3" key="1">
    <citation type="submission" date="2015-02" db="EMBL/GenBank/DDBJ databases">
        <title>Single-cell genomics of uncultivated deep-branching MTB reveals a conserved set of magnetosome genes.</title>
        <authorList>
            <person name="Kolinko S."/>
            <person name="Richter M."/>
            <person name="Glockner F.O."/>
            <person name="Brachmann A."/>
            <person name="Schuler D."/>
        </authorList>
    </citation>
    <scope>NUCLEOTIDE SEQUENCE [LARGE SCALE GENOMIC DNA]</scope>
    <source>
        <strain evidence="2">TM-1</strain>
    </source>
</reference>
<dbReference type="AlphaFoldDB" id="A0A0F3GVL9"/>
<dbReference type="Gene3D" id="3.40.50.10490">
    <property type="entry name" value="Glucose-6-phosphate isomerase like protein, domain 1"/>
    <property type="match status" value="1"/>
</dbReference>
<proteinExistence type="predicted"/>
<feature type="domain" description="SIS" evidence="1">
    <location>
        <begin position="21"/>
        <end position="175"/>
    </location>
</feature>
<dbReference type="InterPro" id="IPR046348">
    <property type="entry name" value="SIS_dom_sf"/>
</dbReference>
<evidence type="ECO:0000313" key="2">
    <source>
        <dbReference type="EMBL" id="KJU84728.1"/>
    </source>
</evidence>
<keyword evidence="2" id="KW-0378">Hydrolase</keyword>
<dbReference type="EMBL" id="LACI01001318">
    <property type="protein sequence ID" value="KJU84728.1"/>
    <property type="molecule type" value="Genomic_DNA"/>
</dbReference>
<protein>
    <submittedName>
        <fullName evidence="2">Protein containing HAD superfamily hydrolase-like, type 3</fullName>
    </submittedName>
</protein>
<dbReference type="InterPro" id="IPR036412">
    <property type="entry name" value="HAD-like_sf"/>
</dbReference>
<dbReference type="Proteomes" id="UP000033423">
    <property type="component" value="Unassembled WGS sequence"/>
</dbReference>